<evidence type="ECO:0000313" key="1">
    <source>
        <dbReference type="EMBL" id="CAB3799382.1"/>
    </source>
</evidence>
<dbReference type="Proteomes" id="UP000494119">
    <property type="component" value="Unassembled WGS sequence"/>
</dbReference>
<dbReference type="PANTHER" id="PTHR36155:SF1">
    <property type="entry name" value="BLL5354 PROTEIN"/>
    <property type="match status" value="1"/>
</dbReference>
<dbReference type="PANTHER" id="PTHR36155">
    <property type="entry name" value="BLL5354 PROTEIN"/>
    <property type="match status" value="1"/>
</dbReference>
<dbReference type="AlphaFoldDB" id="A0A6J5GEV3"/>
<gene>
    <name evidence="1" type="ORF">LMG28688_04928</name>
</gene>
<protein>
    <recommendedName>
        <fullName evidence="3">Adenosine specific kinase</fullName>
    </recommendedName>
</protein>
<reference evidence="1 2" key="1">
    <citation type="submission" date="2020-04" db="EMBL/GenBank/DDBJ databases">
        <authorList>
            <person name="De Canck E."/>
        </authorList>
    </citation>
    <scope>NUCLEOTIDE SEQUENCE [LARGE SCALE GENOMIC DNA]</scope>
    <source>
        <strain evidence="1 2">LMG 28688</strain>
    </source>
</reference>
<dbReference type="InterPro" id="IPR007153">
    <property type="entry name" value="Adenosine_kinase"/>
</dbReference>
<dbReference type="SUPFAM" id="SSF103165">
    <property type="entry name" value="Ta1353-like"/>
    <property type="match status" value="1"/>
</dbReference>
<organism evidence="1 2">
    <name type="scientific">Paraburkholderia caffeinitolerans</name>
    <dbReference type="NCBI Taxonomy" id="1723730"/>
    <lineage>
        <taxon>Bacteria</taxon>
        <taxon>Pseudomonadati</taxon>
        <taxon>Pseudomonadota</taxon>
        <taxon>Betaproteobacteria</taxon>
        <taxon>Burkholderiales</taxon>
        <taxon>Burkholderiaceae</taxon>
        <taxon>Paraburkholderia</taxon>
    </lineage>
</organism>
<accession>A0A6J5GEV3</accession>
<dbReference type="Pfam" id="PF04008">
    <property type="entry name" value="Adenosine_kin"/>
    <property type="match status" value="1"/>
</dbReference>
<name>A0A6J5GEV3_9BURK</name>
<dbReference type="Gene3D" id="3.40.1520.10">
    <property type="entry name" value="Ta1353-like"/>
    <property type="match status" value="1"/>
</dbReference>
<proteinExistence type="predicted"/>
<dbReference type="EMBL" id="CADIKL010000029">
    <property type="protein sequence ID" value="CAB3799382.1"/>
    <property type="molecule type" value="Genomic_DNA"/>
</dbReference>
<evidence type="ECO:0000313" key="2">
    <source>
        <dbReference type="Proteomes" id="UP000494119"/>
    </source>
</evidence>
<evidence type="ECO:0008006" key="3">
    <source>
        <dbReference type="Google" id="ProtNLM"/>
    </source>
</evidence>
<sequence length="161" mass="17299">MQLSTVEIVKPEATNFILGQSHFIKTVEDLHEALYGAVPGIQFGLGFCEASGKRLVRRSGTSDALIEMAADNALRIAAGHSFIIFLGDGYFPVNVLNAVKAVPEVCRIFCATANPTEVLIAETDKGRGIIGVVDGEPPLGVETGEDVRWRLDLLRAIGYKA</sequence>
<dbReference type="RefSeq" id="WP_129561652.1">
    <property type="nucleotide sequence ID" value="NZ_CADIKL010000029.1"/>
</dbReference>
<keyword evidence="2" id="KW-1185">Reference proteome</keyword>
<dbReference type="InterPro" id="IPR036902">
    <property type="entry name" value="Ta1353-like_sf"/>
</dbReference>